<evidence type="ECO:0000313" key="1">
    <source>
        <dbReference type="EMBL" id="OCQ23681.1"/>
    </source>
</evidence>
<dbReference type="InterPro" id="IPR053754">
    <property type="entry name" value="OligoMan_bind_ChitinaseAct_sf"/>
</dbReference>
<name>A0A1C0TWJ1_9GAMM</name>
<organism evidence="1 2">
    <name type="scientific">Pseudoalteromonas luteoviolacea</name>
    <dbReference type="NCBI Taxonomy" id="43657"/>
    <lineage>
        <taxon>Bacteria</taxon>
        <taxon>Pseudomonadati</taxon>
        <taxon>Pseudomonadota</taxon>
        <taxon>Gammaproteobacteria</taxon>
        <taxon>Alteromonadales</taxon>
        <taxon>Pseudoalteromonadaceae</taxon>
        <taxon>Pseudoalteromonas</taxon>
    </lineage>
</organism>
<dbReference type="EMBL" id="MAUJ01000001">
    <property type="protein sequence ID" value="OCQ23681.1"/>
    <property type="molecule type" value="Genomic_DNA"/>
</dbReference>
<accession>A0A1C0TWJ1</accession>
<comment type="caution">
    <text evidence="1">The sequence shown here is derived from an EMBL/GenBank/DDBJ whole genome shotgun (WGS) entry which is preliminary data.</text>
</comment>
<reference evidence="2" key="1">
    <citation type="submission" date="2016-07" db="EMBL/GenBank/DDBJ databases">
        <authorList>
            <person name="Florea S."/>
            <person name="Webb J.S."/>
            <person name="Jaromczyk J."/>
            <person name="Schardl C.L."/>
        </authorList>
    </citation>
    <scope>NUCLEOTIDE SEQUENCE [LARGE SCALE GENOMIC DNA]</scope>
    <source>
        <strain evidence="2">IPB1</strain>
    </source>
</reference>
<gene>
    <name evidence="1" type="ORF">A7985_06995</name>
</gene>
<sequence length="523" mass="56257">MLAQPHENWDIAMKTQFSKFILTGALVFSVTQLTACYNSGNTVSSANSSSNNITSVPSNTYDCLVDPEWITNPSFPIEVKKSGPDGSSNFCDFYQFSTQAYLYLMSPSSEDASLRNFQVNAHYPLLEFNDDAIGSPANSCDDIKSPKTLRTSLQKSSISTGQAGGGSTIYAQDGNVVYYDVRFNRSLCDLPASAVELAKRNIINFPSGTTELKFAWKVLSDSEKQANQFVTQQQIIEGKSQTLGLLGMHIAVATTDHPEFVWATYEHNTNSPTCDAQGTQDTPWLFASQSCTASLPGSAESDNACQFNQPKVTNGPATGKPTNICAVYPYGTASGDHKAAENLANIVSQNSHLYGSLSATSAPMPMQILNNYFNVGAIWVSDTSKSSGGIGVPNERGSLRLANSVAETDFQHVNLNNNFSSNCFGCHQYSGTSQSMSNNITSQKLSHSFIDIITGQGKAADVNAISQIPSNAQAARICGGNPSADNDKERKGTCKNARGYLKWNGNWTNINRSAGSVCGCEVE</sequence>
<dbReference type="Proteomes" id="UP000093366">
    <property type="component" value="Unassembled WGS sequence"/>
</dbReference>
<protein>
    <submittedName>
        <fullName evidence="1">Mannan-binding protein</fullName>
    </submittedName>
</protein>
<evidence type="ECO:0000313" key="2">
    <source>
        <dbReference type="Proteomes" id="UP000093366"/>
    </source>
</evidence>
<dbReference type="Gene3D" id="3.30.1490.230">
    <property type="match status" value="1"/>
</dbReference>
<dbReference type="AlphaFoldDB" id="A0A1C0TWJ1"/>
<proteinExistence type="predicted"/>